<comment type="subcellular location">
    <subcellularLocation>
        <location evidence="1">Periplasm</location>
    </subcellularLocation>
</comment>
<dbReference type="GO" id="GO:0055085">
    <property type="term" value="P:transmembrane transport"/>
    <property type="evidence" value="ECO:0007669"/>
    <property type="project" value="InterPro"/>
</dbReference>
<evidence type="ECO:0000256" key="4">
    <source>
        <dbReference type="SAM" id="SignalP"/>
    </source>
</evidence>
<dbReference type="Proteomes" id="UP000198767">
    <property type="component" value="Unassembled WGS sequence"/>
</dbReference>
<organism evidence="5 6">
    <name type="scientific">Epibacterium ulvae</name>
    <dbReference type="NCBI Taxonomy" id="1156985"/>
    <lineage>
        <taxon>Bacteria</taxon>
        <taxon>Pseudomonadati</taxon>
        <taxon>Pseudomonadota</taxon>
        <taxon>Alphaproteobacteria</taxon>
        <taxon>Rhodobacterales</taxon>
        <taxon>Roseobacteraceae</taxon>
        <taxon>Epibacterium</taxon>
    </lineage>
</organism>
<reference evidence="5 6" key="1">
    <citation type="submission" date="2016-10" db="EMBL/GenBank/DDBJ databases">
        <authorList>
            <person name="de Groot N.N."/>
        </authorList>
    </citation>
    <scope>NUCLEOTIDE SEQUENCE [LARGE SCALE GENOMIC DNA]</scope>
    <source>
        <strain evidence="5 6">U95</strain>
    </source>
</reference>
<keyword evidence="2 4" id="KW-0732">Signal</keyword>
<sequence length="327" mass="34801">MKRVMRTAALVTAVLAAPLAQADTLSMAYFMGTNHPMAKAFLTPFSEMVETETGGSLKVQHFPGGALNASPPAQYSVLLDGVADVVFMLPNFSNRLFQKTSVIGLPNLCETAEECTNAVRSARDELEAEFKGKVLGFWTNSPPVLITRDKAVRSVEDVKGMKIRVSDPTAIPFVEALGASTVAIPVTEVNQALANGIADGVMIDPSGILSFKLDEPGEFVTTWFPGGPSTFVVLMNQDVYDGLSDDERAAIDKIADSDLSMKAAKTYAAIGQKALKHATEKGLEVITLSDDERSKMDAIVAEVMEAVKANPAGDTTIGDVIAKLGKD</sequence>
<dbReference type="InterPro" id="IPR018389">
    <property type="entry name" value="DctP_fam"/>
</dbReference>
<feature type="signal peptide" evidence="4">
    <location>
        <begin position="1"/>
        <end position="22"/>
    </location>
</feature>
<proteinExistence type="predicted"/>
<dbReference type="SUPFAM" id="SSF53850">
    <property type="entry name" value="Periplasmic binding protein-like II"/>
    <property type="match status" value="1"/>
</dbReference>
<dbReference type="Gene3D" id="3.40.190.170">
    <property type="entry name" value="Bacterial extracellular solute-binding protein, family 7"/>
    <property type="match status" value="1"/>
</dbReference>
<dbReference type="CDD" id="cd13665">
    <property type="entry name" value="PBP2_TRAP_Dctp3_4"/>
    <property type="match status" value="1"/>
</dbReference>
<dbReference type="AlphaFoldDB" id="A0A1G5QKF0"/>
<dbReference type="RefSeq" id="WP_090218140.1">
    <property type="nucleotide sequence ID" value="NZ_FMWG01000004.1"/>
</dbReference>
<dbReference type="EMBL" id="FMWG01000004">
    <property type="protein sequence ID" value="SCZ62030.1"/>
    <property type="molecule type" value="Genomic_DNA"/>
</dbReference>
<dbReference type="NCBIfam" id="NF037995">
    <property type="entry name" value="TRAP_S1"/>
    <property type="match status" value="1"/>
</dbReference>
<dbReference type="STRING" id="1156985.SAMN04488118_104328"/>
<gene>
    <name evidence="5" type="ORF">SAMN04488118_104328</name>
</gene>
<dbReference type="GO" id="GO:0042597">
    <property type="term" value="C:periplasmic space"/>
    <property type="evidence" value="ECO:0007669"/>
    <property type="project" value="UniProtKB-SubCell"/>
</dbReference>
<protein>
    <submittedName>
        <fullName evidence="5">TRAP-type C4-dicarboxylate transport system, substrate-binding protein</fullName>
    </submittedName>
</protein>
<keyword evidence="6" id="KW-1185">Reference proteome</keyword>
<keyword evidence="3" id="KW-0574">Periplasm</keyword>
<evidence type="ECO:0000256" key="2">
    <source>
        <dbReference type="ARBA" id="ARBA00022729"/>
    </source>
</evidence>
<evidence type="ECO:0000256" key="1">
    <source>
        <dbReference type="ARBA" id="ARBA00004418"/>
    </source>
</evidence>
<accession>A0A1G5QKF0</accession>
<name>A0A1G5QKF0_9RHOB</name>
<feature type="chain" id="PRO_5011654587" evidence="4">
    <location>
        <begin position="23"/>
        <end position="327"/>
    </location>
</feature>
<dbReference type="OrthoDB" id="7822595at2"/>
<dbReference type="InterPro" id="IPR038404">
    <property type="entry name" value="TRAP_DctP_sf"/>
</dbReference>
<dbReference type="PANTHER" id="PTHR33376">
    <property type="match status" value="1"/>
</dbReference>
<evidence type="ECO:0000313" key="5">
    <source>
        <dbReference type="EMBL" id="SCZ62030.1"/>
    </source>
</evidence>
<evidence type="ECO:0000313" key="6">
    <source>
        <dbReference type="Proteomes" id="UP000198767"/>
    </source>
</evidence>
<dbReference type="Pfam" id="PF03480">
    <property type="entry name" value="DctP"/>
    <property type="match status" value="1"/>
</dbReference>
<evidence type="ECO:0000256" key="3">
    <source>
        <dbReference type="ARBA" id="ARBA00022764"/>
    </source>
</evidence>
<dbReference type="PANTHER" id="PTHR33376:SF15">
    <property type="entry name" value="BLL6794 PROTEIN"/>
    <property type="match status" value="1"/>
</dbReference>